<evidence type="ECO:0000256" key="1">
    <source>
        <dbReference type="ARBA" id="ARBA00005254"/>
    </source>
</evidence>
<dbReference type="EMBL" id="JAVDUI010000001">
    <property type="protein sequence ID" value="MDR6891120.1"/>
    <property type="molecule type" value="Genomic_DNA"/>
</dbReference>
<dbReference type="PANTHER" id="PTHR43841:SF3">
    <property type="entry name" value="(3R)-HYDROXYACYL-ACP DEHYDRATASE SUBUNIT HADB"/>
    <property type="match status" value="1"/>
</dbReference>
<dbReference type="AlphaFoldDB" id="A0AAE3YDE4"/>
<organism evidence="3 4">
    <name type="scientific">Falsarthrobacter nasiphocae</name>
    <dbReference type="NCBI Taxonomy" id="189863"/>
    <lineage>
        <taxon>Bacteria</taxon>
        <taxon>Bacillati</taxon>
        <taxon>Actinomycetota</taxon>
        <taxon>Actinomycetes</taxon>
        <taxon>Micrococcales</taxon>
        <taxon>Micrococcaceae</taxon>
        <taxon>Falsarthrobacter</taxon>
    </lineage>
</organism>
<dbReference type="SUPFAM" id="SSF54637">
    <property type="entry name" value="Thioesterase/thiol ester dehydrase-isomerase"/>
    <property type="match status" value="2"/>
</dbReference>
<evidence type="ECO:0000259" key="2">
    <source>
        <dbReference type="Pfam" id="PF01575"/>
    </source>
</evidence>
<sequence>MAGQRRVETVPMPTLGEGYRAALLGLASRRGRARSAASLPDVALRVENVPVDADADRRVRVEAHGRPGPFASAEYLHVLAFPLAMSVLVRKDFPLPVLGLIHLVNSVEYAEAVPLGARVEITAWAENLAPHHAGTTADLVVEIRHEGRLAFRGLSRNLAKGTFLKGKPERSSEDRGAFEGRTAQWRFGTDAGRRWAAVSGDVNPIHMSAATARLLGMPRAIAHGMLVASRGLEAALPPGTEAGFRWDATFLTPVTLPGAVDVRIDVSGGEGGAPWPAPGARVEYRGWNAKSGRPHIVGSVTPLEAGER</sequence>
<dbReference type="Gene3D" id="3.10.129.10">
    <property type="entry name" value="Hotdog Thioesterase"/>
    <property type="match status" value="1"/>
</dbReference>
<evidence type="ECO:0000313" key="4">
    <source>
        <dbReference type="Proteomes" id="UP001247307"/>
    </source>
</evidence>
<keyword evidence="4" id="KW-1185">Reference proteome</keyword>
<gene>
    <name evidence="3" type="ORF">J2S35_000060</name>
</gene>
<name>A0AAE3YDE4_9MICC</name>
<accession>A0AAE3YDE4</accession>
<dbReference type="CDD" id="cd03441">
    <property type="entry name" value="R_hydratase_like"/>
    <property type="match status" value="1"/>
</dbReference>
<reference evidence="3" key="1">
    <citation type="submission" date="2023-07" db="EMBL/GenBank/DDBJ databases">
        <title>Sequencing the genomes of 1000 actinobacteria strains.</title>
        <authorList>
            <person name="Klenk H.-P."/>
        </authorList>
    </citation>
    <scope>NUCLEOTIDE SEQUENCE</scope>
    <source>
        <strain evidence="3">DSM 13988</strain>
    </source>
</reference>
<feature type="domain" description="MaoC-like" evidence="2">
    <location>
        <begin position="193"/>
        <end position="270"/>
    </location>
</feature>
<protein>
    <submittedName>
        <fullName evidence="3">Acyl dehydratase</fullName>
    </submittedName>
</protein>
<dbReference type="InterPro" id="IPR002539">
    <property type="entry name" value="MaoC-like_dom"/>
</dbReference>
<comment type="caution">
    <text evidence="3">The sequence shown here is derived from an EMBL/GenBank/DDBJ whole genome shotgun (WGS) entry which is preliminary data.</text>
</comment>
<dbReference type="Proteomes" id="UP001247307">
    <property type="component" value="Unassembled WGS sequence"/>
</dbReference>
<dbReference type="Pfam" id="PF01575">
    <property type="entry name" value="MaoC_dehydratas"/>
    <property type="match status" value="1"/>
</dbReference>
<dbReference type="InterPro" id="IPR029069">
    <property type="entry name" value="HotDog_dom_sf"/>
</dbReference>
<dbReference type="RefSeq" id="WP_309848551.1">
    <property type="nucleotide sequence ID" value="NZ_JAVDUI010000001.1"/>
</dbReference>
<evidence type="ECO:0000313" key="3">
    <source>
        <dbReference type="EMBL" id="MDR6891120.1"/>
    </source>
</evidence>
<comment type="similarity">
    <text evidence="1">Belongs to the enoyl-CoA hydratase/isomerase family.</text>
</comment>
<proteinExistence type="inferred from homology"/>
<dbReference type="PANTHER" id="PTHR43841">
    <property type="entry name" value="3-HYDROXYACYL-THIOESTER DEHYDRATASE HTDX-RELATED"/>
    <property type="match status" value="1"/>
</dbReference>